<reference evidence="2 3" key="1">
    <citation type="submission" date="2011-02" db="EMBL/GenBank/DDBJ databases">
        <title>The Genome Sequence of Sphaeroforma arctica JP610.</title>
        <authorList>
            <consortium name="The Broad Institute Genome Sequencing Platform"/>
            <person name="Russ C."/>
            <person name="Cuomo C."/>
            <person name="Young S.K."/>
            <person name="Zeng Q."/>
            <person name="Gargeya S."/>
            <person name="Alvarado L."/>
            <person name="Berlin A."/>
            <person name="Chapman S.B."/>
            <person name="Chen Z."/>
            <person name="Freedman E."/>
            <person name="Gellesch M."/>
            <person name="Goldberg J."/>
            <person name="Griggs A."/>
            <person name="Gujja S."/>
            <person name="Heilman E."/>
            <person name="Heiman D."/>
            <person name="Howarth C."/>
            <person name="Mehta T."/>
            <person name="Neiman D."/>
            <person name="Pearson M."/>
            <person name="Roberts A."/>
            <person name="Saif S."/>
            <person name="Shea T."/>
            <person name="Shenoy N."/>
            <person name="Sisk P."/>
            <person name="Stolte C."/>
            <person name="Sykes S."/>
            <person name="White J."/>
            <person name="Yandava C."/>
            <person name="Burger G."/>
            <person name="Gray M.W."/>
            <person name="Holland P.W.H."/>
            <person name="King N."/>
            <person name="Lang F.B.F."/>
            <person name="Roger A.J."/>
            <person name="Ruiz-Trillo I."/>
            <person name="Haas B."/>
            <person name="Nusbaum C."/>
            <person name="Birren B."/>
        </authorList>
    </citation>
    <scope>NUCLEOTIDE SEQUENCE [LARGE SCALE GENOMIC DNA]</scope>
    <source>
        <strain evidence="2 3">JP610</strain>
    </source>
</reference>
<protein>
    <submittedName>
        <fullName evidence="2">Uncharacterized protein</fullName>
    </submittedName>
</protein>
<dbReference type="Proteomes" id="UP000054560">
    <property type="component" value="Unassembled WGS sequence"/>
</dbReference>
<dbReference type="AlphaFoldDB" id="A0A0L0FT26"/>
<sequence>EAIKFYDRFGFKVVSEVKFYYKRVVPPHAYLLKRVLRQPTSPVANLLKSPSVSEQIAAYTEAVSVHPQADTRLIEKQSHCMSSSTRIKSIAVKHGAHNGWLPRRKVQCSNSSTSAFKCTAKVTLETRASSKPSTPVFGCTNVAPVMKCASAQFRNADHSCPISSARRAPSSETETLSSAHTHTRMCTEKIQTSTLRSPAMTHLVTDDGQCYPAIARETNGVVGGIPISSESSSLHNRPDIDEESTDSNNTHKRAKIRNTYIDLDADTPTPRNTPPMPAGEITGDKESYSILDTDKDKRIRTE</sequence>
<evidence type="ECO:0000313" key="3">
    <source>
        <dbReference type="Proteomes" id="UP000054560"/>
    </source>
</evidence>
<name>A0A0L0FT26_9EUKA</name>
<gene>
    <name evidence="2" type="ORF">SARC_08500</name>
</gene>
<feature type="region of interest" description="Disordered" evidence="1">
    <location>
        <begin position="225"/>
        <end position="302"/>
    </location>
</feature>
<accession>A0A0L0FT26</accession>
<evidence type="ECO:0000313" key="2">
    <source>
        <dbReference type="EMBL" id="KNC79088.1"/>
    </source>
</evidence>
<dbReference type="Gene3D" id="3.40.630.30">
    <property type="match status" value="1"/>
</dbReference>
<proteinExistence type="predicted"/>
<feature type="region of interest" description="Disordered" evidence="1">
    <location>
        <begin position="162"/>
        <end position="183"/>
    </location>
</feature>
<dbReference type="OrthoDB" id="47374at2759"/>
<feature type="compositionally biased region" description="Polar residues" evidence="1">
    <location>
        <begin position="170"/>
        <end position="180"/>
    </location>
</feature>
<evidence type="ECO:0000256" key="1">
    <source>
        <dbReference type="SAM" id="MobiDB-lite"/>
    </source>
</evidence>
<keyword evidence="3" id="KW-1185">Reference proteome</keyword>
<feature type="compositionally biased region" description="Basic and acidic residues" evidence="1">
    <location>
        <begin position="282"/>
        <end position="302"/>
    </location>
</feature>
<dbReference type="RefSeq" id="XP_014152990.1">
    <property type="nucleotide sequence ID" value="XM_014297515.1"/>
</dbReference>
<dbReference type="EMBL" id="KQ242366">
    <property type="protein sequence ID" value="KNC79088.1"/>
    <property type="molecule type" value="Genomic_DNA"/>
</dbReference>
<feature type="non-terminal residue" evidence="2">
    <location>
        <position position="1"/>
    </location>
</feature>
<organism evidence="2 3">
    <name type="scientific">Sphaeroforma arctica JP610</name>
    <dbReference type="NCBI Taxonomy" id="667725"/>
    <lineage>
        <taxon>Eukaryota</taxon>
        <taxon>Ichthyosporea</taxon>
        <taxon>Ichthyophonida</taxon>
        <taxon>Sphaeroforma</taxon>
    </lineage>
</organism>
<dbReference type="GeneID" id="25909004"/>